<dbReference type="OrthoDB" id="10686156at2759"/>
<accession>A4RS93</accession>
<feature type="non-terminal residue" evidence="4">
    <location>
        <position position="1"/>
    </location>
</feature>
<sequence>VDNRCVETLLSTLANAIEVRTFTSLVLHDELYSRRFQTISGHAMTTVFAPKDIAWYHRNLTTPARATAAERSDIIAAHVVMSSSNHALRHGQRLITDLGVKEVMVSASSDTVAHSLVAIETGRRRIVLGGFPVKETRCRVYGTATFFWKECLPSMYTEIIVKSSDARLGVESKFSRAEQSIGPIFASLESRADGDDAFSEEDLDFEEEYVRALLFDEIIAPSSSSSSSSSAFASNSNVHGAIVDSARRSSNGIVLIVDGTLFPRRLDRVPAPQANGSSSPIPSRPPPTPTPQFLSPPSPPAQRPPPPILGSFNPIYWQTRPPPPSATAGSAREPPPSPPPSKGSCLAVLPNICGLCDFTDDAAPCCCDSECAQTGDCCSDYAVVCLS</sequence>
<gene>
    <name evidence="4" type="ORF">OSTLU_92247</name>
</gene>
<dbReference type="PROSITE" id="PS50958">
    <property type="entry name" value="SMB_2"/>
    <property type="match status" value="1"/>
</dbReference>
<dbReference type="PROSITE" id="PS00524">
    <property type="entry name" value="SMB_1"/>
    <property type="match status" value="1"/>
</dbReference>
<feature type="domain" description="SMB" evidence="3">
    <location>
        <begin position="341"/>
        <end position="387"/>
    </location>
</feature>
<evidence type="ECO:0000256" key="1">
    <source>
        <dbReference type="ARBA" id="ARBA00023157"/>
    </source>
</evidence>
<feature type="compositionally biased region" description="Pro residues" evidence="2">
    <location>
        <begin position="282"/>
        <end position="308"/>
    </location>
</feature>
<dbReference type="RefSeq" id="XP_001415704.1">
    <property type="nucleotide sequence ID" value="XM_001415667.1"/>
</dbReference>
<proteinExistence type="predicted"/>
<reference evidence="4 5" key="1">
    <citation type="journal article" date="2007" name="Proc. Natl. Acad. Sci. U.S.A.">
        <title>The tiny eukaryote Ostreococcus provides genomic insights into the paradox of plankton speciation.</title>
        <authorList>
            <person name="Palenik B."/>
            <person name="Grimwood J."/>
            <person name="Aerts A."/>
            <person name="Rouze P."/>
            <person name="Salamov A."/>
            <person name="Putnam N."/>
            <person name="Dupont C."/>
            <person name="Jorgensen R."/>
            <person name="Derelle E."/>
            <person name="Rombauts S."/>
            <person name="Zhou K."/>
            <person name="Otillar R."/>
            <person name="Merchant S.S."/>
            <person name="Podell S."/>
            <person name="Gaasterland T."/>
            <person name="Napoli C."/>
            <person name="Gendler K."/>
            <person name="Manuell A."/>
            <person name="Tai V."/>
            <person name="Vallon O."/>
            <person name="Piganeau G."/>
            <person name="Jancek S."/>
            <person name="Heijde M."/>
            <person name="Jabbari K."/>
            <person name="Bowler C."/>
            <person name="Lohr M."/>
            <person name="Robbens S."/>
            <person name="Werner G."/>
            <person name="Dubchak I."/>
            <person name="Pazour G.J."/>
            <person name="Ren Q."/>
            <person name="Paulsen I."/>
            <person name="Delwiche C."/>
            <person name="Schmutz J."/>
            <person name="Rokhsar D."/>
            <person name="Van de Peer Y."/>
            <person name="Moreau H."/>
            <person name="Grigoriev I.V."/>
        </authorList>
    </citation>
    <scope>NUCLEOTIDE SEQUENCE [LARGE SCALE GENOMIC DNA]</scope>
    <source>
        <strain evidence="4 5">CCE9901</strain>
    </source>
</reference>
<dbReference type="SUPFAM" id="SSF82153">
    <property type="entry name" value="FAS1 domain"/>
    <property type="match status" value="1"/>
</dbReference>
<dbReference type="HOGENOM" id="CLU_761515_0_0_1"/>
<dbReference type="Gramene" id="ABO93996">
    <property type="protein sequence ID" value="ABO93996"/>
    <property type="gene ID" value="OSTLU_92247"/>
</dbReference>
<dbReference type="OMA" id="PCCCDSE"/>
<keyword evidence="5" id="KW-1185">Reference proteome</keyword>
<evidence type="ECO:0000256" key="2">
    <source>
        <dbReference type="SAM" id="MobiDB-lite"/>
    </source>
</evidence>
<dbReference type="AlphaFoldDB" id="A4RS93"/>
<keyword evidence="1" id="KW-1015">Disulfide bond</keyword>
<dbReference type="GeneID" id="4999706"/>
<dbReference type="EMBL" id="CP000581">
    <property type="protein sequence ID" value="ABO93996.1"/>
    <property type="molecule type" value="Genomic_DNA"/>
</dbReference>
<dbReference type="InterPro" id="IPR001212">
    <property type="entry name" value="Somatomedin_B_dom"/>
</dbReference>
<feature type="region of interest" description="Disordered" evidence="2">
    <location>
        <begin position="267"/>
        <end position="342"/>
    </location>
</feature>
<evidence type="ECO:0000259" key="3">
    <source>
        <dbReference type="PROSITE" id="PS50958"/>
    </source>
</evidence>
<dbReference type="Proteomes" id="UP000001568">
    <property type="component" value="Chromosome 1"/>
</dbReference>
<dbReference type="InterPro" id="IPR036378">
    <property type="entry name" value="FAS1_dom_sf"/>
</dbReference>
<evidence type="ECO:0000313" key="5">
    <source>
        <dbReference type="Proteomes" id="UP000001568"/>
    </source>
</evidence>
<dbReference type="KEGG" id="olu:OSTLU_92247"/>
<protein>
    <recommendedName>
        <fullName evidence="3">SMB domain-containing protein</fullName>
    </recommendedName>
</protein>
<evidence type="ECO:0000313" key="4">
    <source>
        <dbReference type="EMBL" id="ABO93996.1"/>
    </source>
</evidence>
<organism evidence="4 5">
    <name type="scientific">Ostreococcus lucimarinus (strain CCE9901)</name>
    <dbReference type="NCBI Taxonomy" id="436017"/>
    <lineage>
        <taxon>Eukaryota</taxon>
        <taxon>Viridiplantae</taxon>
        <taxon>Chlorophyta</taxon>
        <taxon>Mamiellophyceae</taxon>
        <taxon>Mamiellales</taxon>
        <taxon>Bathycoccaceae</taxon>
        <taxon>Ostreococcus</taxon>
    </lineage>
</organism>
<name>A4RS93_OSTLU</name>